<dbReference type="InterPro" id="IPR039425">
    <property type="entry name" value="RNA_pol_sigma-70-like"/>
</dbReference>
<feature type="domain" description="RNA polymerase sigma factor 70 region 4 type 2" evidence="7">
    <location>
        <begin position="118"/>
        <end position="170"/>
    </location>
</feature>
<keyword evidence="5" id="KW-0804">Transcription</keyword>
<evidence type="ECO:0000256" key="5">
    <source>
        <dbReference type="ARBA" id="ARBA00023163"/>
    </source>
</evidence>
<evidence type="ECO:0000256" key="3">
    <source>
        <dbReference type="ARBA" id="ARBA00023082"/>
    </source>
</evidence>
<dbReference type="InterPro" id="IPR013249">
    <property type="entry name" value="RNA_pol_sigma70_r4_t2"/>
</dbReference>
<gene>
    <name evidence="8" type="ORF">GCM10009789_43580</name>
</gene>
<accession>A0ABP4PM40</accession>
<dbReference type="InterPro" id="IPR014284">
    <property type="entry name" value="RNA_pol_sigma-70_dom"/>
</dbReference>
<dbReference type="Pfam" id="PF04542">
    <property type="entry name" value="Sigma70_r2"/>
    <property type="match status" value="1"/>
</dbReference>
<reference evidence="9" key="1">
    <citation type="journal article" date="2019" name="Int. J. Syst. Evol. Microbiol.">
        <title>The Global Catalogue of Microorganisms (GCM) 10K type strain sequencing project: providing services to taxonomists for standard genome sequencing and annotation.</title>
        <authorList>
            <consortium name="The Broad Institute Genomics Platform"/>
            <consortium name="The Broad Institute Genome Sequencing Center for Infectious Disease"/>
            <person name="Wu L."/>
            <person name="Ma J."/>
        </authorList>
    </citation>
    <scope>NUCLEOTIDE SEQUENCE [LARGE SCALE GENOMIC DNA]</scope>
    <source>
        <strain evidence="9">JCM 14969</strain>
    </source>
</reference>
<dbReference type="InterPro" id="IPR036388">
    <property type="entry name" value="WH-like_DNA-bd_sf"/>
</dbReference>
<keyword evidence="4" id="KW-0238">DNA-binding</keyword>
<organism evidence="8 9">
    <name type="scientific">Kribbella sancticallisti</name>
    <dbReference type="NCBI Taxonomy" id="460087"/>
    <lineage>
        <taxon>Bacteria</taxon>
        <taxon>Bacillati</taxon>
        <taxon>Actinomycetota</taxon>
        <taxon>Actinomycetes</taxon>
        <taxon>Propionibacteriales</taxon>
        <taxon>Kribbellaceae</taxon>
        <taxon>Kribbella</taxon>
    </lineage>
</organism>
<keyword evidence="9" id="KW-1185">Reference proteome</keyword>
<dbReference type="Gene3D" id="1.10.10.10">
    <property type="entry name" value="Winged helix-like DNA-binding domain superfamily/Winged helix DNA-binding domain"/>
    <property type="match status" value="1"/>
</dbReference>
<evidence type="ECO:0000256" key="1">
    <source>
        <dbReference type="ARBA" id="ARBA00010641"/>
    </source>
</evidence>
<proteinExistence type="inferred from homology"/>
<keyword evidence="3" id="KW-0731">Sigma factor</keyword>
<feature type="domain" description="RNA polymerase sigma-70 region 2" evidence="6">
    <location>
        <begin position="17"/>
        <end position="85"/>
    </location>
</feature>
<dbReference type="SUPFAM" id="SSF88659">
    <property type="entry name" value="Sigma3 and sigma4 domains of RNA polymerase sigma factors"/>
    <property type="match status" value="1"/>
</dbReference>
<comment type="caution">
    <text evidence="8">The sequence shown here is derived from an EMBL/GenBank/DDBJ whole genome shotgun (WGS) entry which is preliminary data.</text>
</comment>
<protein>
    <submittedName>
        <fullName evidence="8">Sigma-70 family RNA polymerase sigma factor</fullName>
    </submittedName>
</protein>
<comment type="similarity">
    <text evidence="1">Belongs to the sigma-70 factor family. ECF subfamily.</text>
</comment>
<dbReference type="InterPro" id="IPR013325">
    <property type="entry name" value="RNA_pol_sigma_r2"/>
</dbReference>
<evidence type="ECO:0000313" key="9">
    <source>
        <dbReference type="Proteomes" id="UP001500393"/>
    </source>
</evidence>
<evidence type="ECO:0000256" key="4">
    <source>
        <dbReference type="ARBA" id="ARBA00023125"/>
    </source>
</evidence>
<name>A0ABP4PM40_9ACTN</name>
<dbReference type="Proteomes" id="UP001500393">
    <property type="component" value="Unassembled WGS sequence"/>
</dbReference>
<dbReference type="NCBIfam" id="TIGR02937">
    <property type="entry name" value="sigma70-ECF"/>
    <property type="match status" value="1"/>
</dbReference>
<dbReference type="InterPro" id="IPR007627">
    <property type="entry name" value="RNA_pol_sigma70_r2"/>
</dbReference>
<dbReference type="Gene3D" id="1.10.1740.10">
    <property type="match status" value="1"/>
</dbReference>
<dbReference type="EMBL" id="BAAAOS010000029">
    <property type="protein sequence ID" value="GAA1585220.1"/>
    <property type="molecule type" value="Genomic_DNA"/>
</dbReference>
<keyword evidence="2" id="KW-0805">Transcription regulation</keyword>
<evidence type="ECO:0000256" key="2">
    <source>
        <dbReference type="ARBA" id="ARBA00023015"/>
    </source>
</evidence>
<evidence type="ECO:0000259" key="6">
    <source>
        <dbReference type="Pfam" id="PF04542"/>
    </source>
</evidence>
<dbReference type="PANTHER" id="PTHR43133">
    <property type="entry name" value="RNA POLYMERASE ECF-TYPE SIGMA FACTO"/>
    <property type="match status" value="1"/>
</dbReference>
<evidence type="ECO:0000313" key="8">
    <source>
        <dbReference type="EMBL" id="GAA1585220.1"/>
    </source>
</evidence>
<dbReference type="PANTHER" id="PTHR43133:SF8">
    <property type="entry name" value="RNA POLYMERASE SIGMA FACTOR HI_1459-RELATED"/>
    <property type="match status" value="1"/>
</dbReference>
<dbReference type="SUPFAM" id="SSF88946">
    <property type="entry name" value="Sigma2 domain of RNA polymerase sigma factors"/>
    <property type="match status" value="1"/>
</dbReference>
<dbReference type="Pfam" id="PF08281">
    <property type="entry name" value="Sigma70_r4_2"/>
    <property type="match status" value="1"/>
</dbReference>
<sequence>MAVLLQIGRDSAAFETFYREHIERVQRFIARRVDDPYLAADLTAEVFVAAINSAHSYRPARGTPTGWLYGVAQNVVSAERRRQTRELRANQRFSGRRLLTPDDVSRMEDRIDAEAQARQLLRAMDDLPAGERAVLELVALDGISPHEAAQVLGIRASTARVRLHRARARLRDAAPPLAISSLADFSSKDIS</sequence>
<dbReference type="InterPro" id="IPR013324">
    <property type="entry name" value="RNA_pol_sigma_r3/r4-like"/>
</dbReference>
<evidence type="ECO:0000259" key="7">
    <source>
        <dbReference type="Pfam" id="PF08281"/>
    </source>
</evidence>